<proteinExistence type="predicted"/>
<dbReference type="GO" id="GO:0005524">
    <property type="term" value="F:ATP binding"/>
    <property type="evidence" value="ECO:0007669"/>
    <property type="project" value="InterPro"/>
</dbReference>
<dbReference type="EMBL" id="APPZ01000006">
    <property type="protein sequence ID" value="ENV73254.1"/>
    <property type="molecule type" value="Genomic_DNA"/>
</dbReference>
<evidence type="ECO:0000259" key="1">
    <source>
        <dbReference type="PROSITE" id="PS51192"/>
    </source>
</evidence>
<gene>
    <name evidence="2" type="ORF">F946_01144</name>
</gene>
<dbReference type="PATRIC" id="fig|1217662.4.peg.1113"/>
<feature type="domain" description="Helicase ATP-binding" evidence="1">
    <location>
        <begin position="20"/>
        <end position="176"/>
    </location>
</feature>
<dbReference type="InterPro" id="IPR027417">
    <property type="entry name" value="P-loop_NTPase"/>
</dbReference>
<dbReference type="GO" id="GO:0003676">
    <property type="term" value="F:nucleic acid binding"/>
    <property type="evidence" value="ECO:0007669"/>
    <property type="project" value="InterPro"/>
</dbReference>
<protein>
    <recommendedName>
        <fullName evidence="1">Helicase ATP-binding domain-containing protein</fullName>
    </recommendedName>
</protein>
<dbReference type="SUPFAM" id="SSF52540">
    <property type="entry name" value="P-loop containing nucleoside triphosphate hydrolases"/>
    <property type="match status" value="1"/>
</dbReference>
<evidence type="ECO:0000313" key="2">
    <source>
        <dbReference type="EMBL" id="ENV73254.1"/>
    </source>
</evidence>
<dbReference type="GeneID" id="56338346"/>
<evidence type="ECO:0000313" key="3">
    <source>
        <dbReference type="Proteomes" id="UP000018444"/>
    </source>
</evidence>
<accession>N9CRU9</accession>
<dbReference type="Proteomes" id="UP000018444">
    <property type="component" value="Unassembled WGS sequence"/>
</dbReference>
<dbReference type="InterPro" id="IPR011545">
    <property type="entry name" value="DEAD/DEAH_box_helicase_dom"/>
</dbReference>
<sequence>MTNLPKKQIKHLLSNQNLADVLDIQTGNTLIRANTGTGKTWYVINKLMPLCHVVFLCPTVGQVKQCEEIYGDRSDIAFIYGDKRIPKDSLKSLAKKNLVMTYDQFTRFETFLSQESILVIDECQKLYGAGYRDKAIQPILKAIKSQKFDRCLFLTATLTEPLFEKLGLHVSQYYDIQKKTELERNITLIKYTKPHILNVYENVLERVLENRKLNKNKVVIIRLNNISISKQLKVMFEKHGCKVMLINREEMANQKCHDMLSLEKIDCDYEVVLCTSIMDEAINLHNADEEIDSNHIIGQHAHPEEVTQFIGRMRKASPPVFIHLLDPIDSKIIKPIKHHEQIVRKMSMTFSKLTHFLENDVSRFASKDCFDGLEDLVVSKLDKAKVLNGLTNEMVGCKGFWIENNQFSLNLASILGRFYQLDQQKCYENVLYLKYRLQQLMPHANITISNSKSVVTEDIVNEFEASKDEIKLSRKQVIPQVAKRVVNMLQPKTTKLKQLFTECEVDRLNPFKKAEQPLHFEIFQEMVILSSRLNNLADIVDTIQTDRTNKVLKLGYQYQSHPIVNIIMGELSKRIRKTDFMNVLHSYESITTLMNKWIMKISRSQSIIALLKEHPLAYLSVNQEGKVAFVEGGSINFLKRYSRVKVLNDKKAHSAKKVRFIGLCAFGYSFNDVPASITQKSITIDSDEYDAVTGRSIKVQKRIKESFDELFEDIA</sequence>
<dbReference type="InterPro" id="IPR014001">
    <property type="entry name" value="Helicase_ATP-bd"/>
</dbReference>
<dbReference type="Gene3D" id="3.40.50.300">
    <property type="entry name" value="P-loop containing nucleotide triphosphate hydrolases"/>
    <property type="match status" value="2"/>
</dbReference>
<dbReference type="HOGENOM" id="CLU_010335_0_0_6"/>
<dbReference type="PROSITE" id="PS51192">
    <property type="entry name" value="HELICASE_ATP_BIND_1"/>
    <property type="match status" value="1"/>
</dbReference>
<organism evidence="2 3">
    <name type="scientific">Acinetobacter johnsonii ANC 3681</name>
    <dbReference type="NCBI Taxonomy" id="1217662"/>
    <lineage>
        <taxon>Bacteria</taxon>
        <taxon>Pseudomonadati</taxon>
        <taxon>Pseudomonadota</taxon>
        <taxon>Gammaproteobacteria</taxon>
        <taxon>Moraxellales</taxon>
        <taxon>Moraxellaceae</taxon>
        <taxon>Acinetobacter</taxon>
    </lineage>
</organism>
<dbReference type="Pfam" id="PF00270">
    <property type="entry name" value="DEAD"/>
    <property type="match status" value="1"/>
</dbReference>
<dbReference type="SMART" id="SM00487">
    <property type="entry name" value="DEXDc"/>
    <property type="match status" value="1"/>
</dbReference>
<reference evidence="2 3" key="1">
    <citation type="submission" date="2013-02" db="EMBL/GenBank/DDBJ databases">
        <title>The Genome Sequence of Acinetobacter johnsonii ANC 3681.</title>
        <authorList>
            <consortium name="The Broad Institute Genome Sequencing Platform"/>
            <consortium name="The Broad Institute Genome Sequencing Center for Infectious Disease"/>
            <person name="Cerqueira G."/>
            <person name="Feldgarden M."/>
            <person name="Courvalin P."/>
            <person name="Perichon B."/>
            <person name="Grillot-Courvalin C."/>
            <person name="Clermont D."/>
            <person name="Rocha E."/>
            <person name="Yoon E.-J."/>
            <person name="Nemec A."/>
            <person name="Walker B."/>
            <person name="Young S.K."/>
            <person name="Zeng Q."/>
            <person name="Gargeya S."/>
            <person name="Fitzgerald M."/>
            <person name="Haas B."/>
            <person name="Abouelleil A."/>
            <person name="Alvarado L."/>
            <person name="Arachchi H.M."/>
            <person name="Berlin A.M."/>
            <person name="Chapman S.B."/>
            <person name="Dewar J."/>
            <person name="Goldberg J."/>
            <person name="Griggs A."/>
            <person name="Gujja S."/>
            <person name="Hansen M."/>
            <person name="Howarth C."/>
            <person name="Imamovic A."/>
            <person name="Larimer J."/>
            <person name="McCowan C."/>
            <person name="Murphy C."/>
            <person name="Neiman D."/>
            <person name="Pearson M."/>
            <person name="Priest M."/>
            <person name="Roberts A."/>
            <person name="Saif S."/>
            <person name="Shea T."/>
            <person name="Sisk P."/>
            <person name="Sykes S."/>
            <person name="Wortman J."/>
            <person name="Nusbaum C."/>
            <person name="Birren B."/>
        </authorList>
    </citation>
    <scope>NUCLEOTIDE SEQUENCE [LARGE SCALE GENOMIC DNA]</scope>
    <source>
        <strain evidence="2 3">ANC 3681</strain>
    </source>
</reference>
<dbReference type="AlphaFoldDB" id="N9CRU9"/>
<dbReference type="RefSeq" id="WP_004980050.1">
    <property type="nucleotide sequence ID" value="NZ_KB849705.1"/>
</dbReference>
<name>N9CRU9_ACIJO</name>
<comment type="caution">
    <text evidence="2">The sequence shown here is derived from an EMBL/GenBank/DDBJ whole genome shotgun (WGS) entry which is preliminary data.</text>
</comment>